<accession>A0A1H6ATF1</accession>
<dbReference type="OrthoDB" id="8163613at2"/>
<protein>
    <submittedName>
        <fullName evidence="1">Uncharacterized protein</fullName>
    </submittedName>
</protein>
<dbReference type="RefSeq" id="WP_103873398.1">
    <property type="nucleotide sequence ID" value="NZ_FNUY01000006.1"/>
</dbReference>
<keyword evidence="2" id="KW-1185">Reference proteome</keyword>
<evidence type="ECO:0000313" key="2">
    <source>
        <dbReference type="Proteomes" id="UP000236743"/>
    </source>
</evidence>
<reference evidence="1 2" key="1">
    <citation type="submission" date="2016-10" db="EMBL/GenBank/DDBJ databases">
        <authorList>
            <person name="de Groot N.N."/>
        </authorList>
    </citation>
    <scope>NUCLEOTIDE SEQUENCE [LARGE SCALE GENOMIC DNA]</scope>
    <source>
        <strain evidence="1 2">DSM 26656</strain>
    </source>
</reference>
<sequence>MRADHRVRIHTDDDHERVTHRVDELANAAPGSREEAELMALLDALERWDAHRDDWSGWF</sequence>
<evidence type="ECO:0000313" key="1">
    <source>
        <dbReference type="EMBL" id="SEG51514.1"/>
    </source>
</evidence>
<dbReference type="Proteomes" id="UP000236743">
    <property type="component" value="Unassembled WGS sequence"/>
</dbReference>
<name>A0A1H6ATF1_9HYPH</name>
<gene>
    <name evidence="1" type="ORF">SAMN04488115_106106</name>
</gene>
<dbReference type="EMBL" id="FNUY01000006">
    <property type="protein sequence ID" value="SEG51514.1"/>
    <property type="molecule type" value="Genomic_DNA"/>
</dbReference>
<proteinExistence type="predicted"/>
<dbReference type="AlphaFoldDB" id="A0A1H6ATF1"/>
<organism evidence="1 2">
    <name type="scientific">Bosea lathyri</name>
    <dbReference type="NCBI Taxonomy" id="1036778"/>
    <lineage>
        <taxon>Bacteria</taxon>
        <taxon>Pseudomonadati</taxon>
        <taxon>Pseudomonadota</taxon>
        <taxon>Alphaproteobacteria</taxon>
        <taxon>Hyphomicrobiales</taxon>
        <taxon>Boseaceae</taxon>
        <taxon>Bosea</taxon>
    </lineage>
</organism>